<dbReference type="GO" id="GO:0004534">
    <property type="term" value="F:5'-3' RNA exonuclease activity"/>
    <property type="evidence" value="ECO:0007669"/>
    <property type="project" value="TreeGrafter"/>
</dbReference>
<dbReference type="InterPro" id="IPR016195">
    <property type="entry name" value="Pol/histidinol_Pase-like"/>
</dbReference>
<keyword evidence="2" id="KW-1185">Reference proteome</keyword>
<dbReference type="RefSeq" id="WP_120085334.1">
    <property type="nucleotide sequence ID" value="NZ_QMDW01000017.1"/>
</dbReference>
<accession>A0A3A6Q3I0</accession>
<dbReference type="Gene3D" id="1.10.150.650">
    <property type="match status" value="1"/>
</dbReference>
<evidence type="ECO:0000313" key="2">
    <source>
        <dbReference type="Proteomes" id="UP000281564"/>
    </source>
</evidence>
<dbReference type="InterPro" id="IPR052018">
    <property type="entry name" value="PHP_domain"/>
</dbReference>
<dbReference type="SUPFAM" id="SSF89550">
    <property type="entry name" value="PHP domain-like"/>
    <property type="match status" value="1"/>
</dbReference>
<organism evidence="1 2">
    <name type="scientific">Halonotius pteroides</name>
    <dbReference type="NCBI Taxonomy" id="268735"/>
    <lineage>
        <taxon>Archaea</taxon>
        <taxon>Methanobacteriati</taxon>
        <taxon>Methanobacteriota</taxon>
        <taxon>Stenosarchaea group</taxon>
        <taxon>Halobacteria</taxon>
        <taxon>Halobacteriales</taxon>
        <taxon>Haloferacaceae</taxon>
        <taxon>Halonotius</taxon>
    </lineage>
</organism>
<protein>
    <submittedName>
        <fullName evidence="1">PHP domain-containing protein</fullName>
    </submittedName>
</protein>
<dbReference type="GO" id="GO:0035312">
    <property type="term" value="F:5'-3' DNA exonuclease activity"/>
    <property type="evidence" value="ECO:0007669"/>
    <property type="project" value="TreeGrafter"/>
</dbReference>
<evidence type="ECO:0000313" key="1">
    <source>
        <dbReference type="EMBL" id="RJX48688.1"/>
    </source>
</evidence>
<dbReference type="Proteomes" id="UP000281564">
    <property type="component" value="Unassembled WGS sequence"/>
</dbReference>
<name>A0A3A6Q3I0_9EURY</name>
<gene>
    <name evidence="1" type="ORF">DP106_11125</name>
</gene>
<proteinExistence type="predicted"/>
<reference evidence="1 2" key="1">
    <citation type="submission" date="2018-06" db="EMBL/GenBank/DDBJ databases">
        <title>Halonotius sp. F13-13 a new haloarchaeeon isolated from a solar saltern from Isla Cristina, Huelva, Spain.</title>
        <authorList>
            <person name="Duran-Viseras A."/>
            <person name="Sanchez-Porro C."/>
            <person name="Ventosa A."/>
        </authorList>
    </citation>
    <scope>NUCLEOTIDE SEQUENCE [LARGE SCALE GENOMIC DNA]</scope>
    <source>
        <strain evidence="1 2">CECT 7525</strain>
    </source>
</reference>
<dbReference type="PANTHER" id="PTHR42924:SF18">
    <property type="entry name" value="POLYMERASE_HISTIDINOL PHOSPHATASE N-TERMINAL DOMAIN-CONTAINING PROTEIN"/>
    <property type="match status" value="1"/>
</dbReference>
<dbReference type="AlphaFoldDB" id="A0A3A6Q3I0"/>
<comment type="caution">
    <text evidence="1">The sequence shown here is derived from an EMBL/GenBank/DDBJ whole genome shotgun (WGS) entry which is preliminary data.</text>
</comment>
<dbReference type="OrthoDB" id="196608at2157"/>
<dbReference type="EMBL" id="QMDW01000017">
    <property type="protein sequence ID" value="RJX48688.1"/>
    <property type="molecule type" value="Genomic_DNA"/>
</dbReference>
<dbReference type="Gene3D" id="3.20.20.140">
    <property type="entry name" value="Metal-dependent hydrolases"/>
    <property type="match status" value="1"/>
</dbReference>
<dbReference type="PANTHER" id="PTHR42924">
    <property type="entry name" value="EXONUCLEASE"/>
    <property type="match status" value="1"/>
</dbReference>
<sequence length="227" mass="25557">MRSYLYHDRIHSGLDDPITTIDGINIIRGIELRVQTDTQRIDLLGYHVEPTEELTSEIARLQENRINRAQKIIACVEAEFGVSLDIDPSSGIGRPHIATAIDESHAPYDYKEAFEELIGNDCDCYFAREITDVDEGIRLLKDACFVVGLAHPLRYDDPEAALQVTDKLDAVERYYPYGTEINTSIVDRAIERNDLLVTGGSDAHNKRFGQAGLSKSQFEEFSTMLHP</sequence>